<dbReference type="FunFam" id="3.30.200.20:FF:000206">
    <property type="entry name" value="Serine/threonine-protein kinase Ssp1"/>
    <property type="match status" value="1"/>
</dbReference>
<protein>
    <recommendedName>
        <fullName evidence="1">non-specific serine/threonine protein kinase</fullName>
        <ecNumber evidence="1">2.7.11.1</ecNumber>
    </recommendedName>
</protein>
<name>A0A0A1NZ34_RHIZD</name>
<evidence type="ECO:0000313" key="13">
    <source>
        <dbReference type="Proteomes" id="UP000242381"/>
    </source>
</evidence>
<keyword evidence="4 9" id="KW-0547">Nucleotide-binding</keyword>
<evidence type="ECO:0000256" key="8">
    <source>
        <dbReference type="ARBA" id="ARBA00048679"/>
    </source>
</evidence>
<dbReference type="GO" id="GO:0004674">
    <property type="term" value="F:protein serine/threonine kinase activity"/>
    <property type="evidence" value="ECO:0007669"/>
    <property type="project" value="UniProtKB-KW"/>
</dbReference>
<dbReference type="InterPro" id="IPR017441">
    <property type="entry name" value="Protein_kinase_ATP_BS"/>
</dbReference>
<keyword evidence="2 10" id="KW-0723">Serine/threonine-protein kinase</keyword>
<evidence type="ECO:0000259" key="11">
    <source>
        <dbReference type="PROSITE" id="PS50011"/>
    </source>
</evidence>
<dbReference type="Pfam" id="PF00069">
    <property type="entry name" value="Pkinase"/>
    <property type="match status" value="1"/>
</dbReference>
<keyword evidence="5 12" id="KW-0418">Kinase</keyword>
<dbReference type="FunFam" id="1.10.510.10:FF:000571">
    <property type="entry name" value="Maternal embryonic leucine zipper kinase"/>
    <property type="match status" value="1"/>
</dbReference>
<dbReference type="PROSITE" id="PS00107">
    <property type="entry name" value="PROTEIN_KINASE_ATP"/>
    <property type="match status" value="1"/>
</dbReference>
<dbReference type="CDD" id="cd14008">
    <property type="entry name" value="STKc_LKB1_CaMKK"/>
    <property type="match status" value="1"/>
</dbReference>
<dbReference type="SUPFAM" id="SSF56112">
    <property type="entry name" value="Protein kinase-like (PK-like)"/>
    <property type="match status" value="1"/>
</dbReference>
<feature type="domain" description="Protein kinase" evidence="11">
    <location>
        <begin position="75"/>
        <end position="363"/>
    </location>
</feature>
<dbReference type="SMART" id="SM00220">
    <property type="entry name" value="S_TKc"/>
    <property type="match status" value="1"/>
</dbReference>
<evidence type="ECO:0000256" key="5">
    <source>
        <dbReference type="ARBA" id="ARBA00022777"/>
    </source>
</evidence>
<comment type="similarity">
    <text evidence="10">Belongs to the protein kinase superfamily.</text>
</comment>
<keyword evidence="3" id="KW-0808">Transferase</keyword>
<dbReference type="Gene3D" id="1.10.510.10">
    <property type="entry name" value="Transferase(Phosphotransferase) domain 1"/>
    <property type="match status" value="1"/>
</dbReference>
<evidence type="ECO:0000256" key="4">
    <source>
        <dbReference type="ARBA" id="ARBA00022741"/>
    </source>
</evidence>
<dbReference type="PANTHER" id="PTHR24346">
    <property type="entry name" value="MAP/MICROTUBULE AFFINITY-REGULATING KINASE"/>
    <property type="match status" value="1"/>
</dbReference>
<evidence type="ECO:0000256" key="6">
    <source>
        <dbReference type="ARBA" id="ARBA00022840"/>
    </source>
</evidence>
<evidence type="ECO:0000256" key="10">
    <source>
        <dbReference type="RuleBase" id="RU000304"/>
    </source>
</evidence>
<evidence type="ECO:0000256" key="1">
    <source>
        <dbReference type="ARBA" id="ARBA00012513"/>
    </source>
</evidence>
<dbReference type="PROSITE" id="PS50011">
    <property type="entry name" value="PROTEIN_KINASE_DOM"/>
    <property type="match status" value="1"/>
</dbReference>
<dbReference type="GO" id="GO:0035556">
    <property type="term" value="P:intracellular signal transduction"/>
    <property type="evidence" value="ECO:0007669"/>
    <property type="project" value="TreeGrafter"/>
</dbReference>
<dbReference type="InterPro" id="IPR000719">
    <property type="entry name" value="Prot_kinase_dom"/>
</dbReference>
<dbReference type="Proteomes" id="UP000242381">
    <property type="component" value="Unassembled WGS sequence"/>
</dbReference>
<dbReference type="EC" id="2.7.11.1" evidence="1"/>
<evidence type="ECO:0000256" key="2">
    <source>
        <dbReference type="ARBA" id="ARBA00022527"/>
    </source>
</evidence>
<dbReference type="AlphaFoldDB" id="A0A0A1NZ34"/>
<dbReference type="GO" id="GO:0005737">
    <property type="term" value="C:cytoplasm"/>
    <property type="evidence" value="ECO:0007669"/>
    <property type="project" value="TreeGrafter"/>
</dbReference>
<dbReference type="InterPro" id="IPR011009">
    <property type="entry name" value="Kinase-like_dom_sf"/>
</dbReference>
<evidence type="ECO:0000313" key="12">
    <source>
        <dbReference type="EMBL" id="ORE20787.1"/>
    </source>
</evidence>
<dbReference type="InterPro" id="IPR008271">
    <property type="entry name" value="Ser/Thr_kinase_AS"/>
</dbReference>
<evidence type="ECO:0000256" key="9">
    <source>
        <dbReference type="PROSITE-ProRule" id="PRU10141"/>
    </source>
</evidence>
<organism evidence="12 13">
    <name type="scientific">Rhizopus microsporus</name>
    <dbReference type="NCBI Taxonomy" id="58291"/>
    <lineage>
        <taxon>Eukaryota</taxon>
        <taxon>Fungi</taxon>
        <taxon>Fungi incertae sedis</taxon>
        <taxon>Mucoromycota</taxon>
        <taxon>Mucoromycotina</taxon>
        <taxon>Mucoromycetes</taxon>
        <taxon>Mucorales</taxon>
        <taxon>Mucorineae</taxon>
        <taxon>Rhizopodaceae</taxon>
        <taxon>Rhizopus</taxon>
    </lineage>
</organism>
<dbReference type="PANTHER" id="PTHR24346:SF77">
    <property type="entry name" value="SERINE THREONINE PROTEIN KINASE"/>
    <property type="match status" value="1"/>
</dbReference>
<dbReference type="EMBL" id="KV921288">
    <property type="protein sequence ID" value="ORE20787.1"/>
    <property type="molecule type" value="Genomic_DNA"/>
</dbReference>
<dbReference type="VEuPathDB" id="FungiDB:BCV72DRAFT_230139"/>
<reference evidence="12 13" key="1">
    <citation type="journal article" date="2016" name="Proc. Natl. Acad. Sci. U.S.A.">
        <title>Lipid metabolic changes in an early divergent fungus govern the establishment of a mutualistic symbiosis with endobacteria.</title>
        <authorList>
            <person name="Lastovetsky O.A."/>
            <person name="Gaspar M.L."/>
            <person name="Mondo S.J."/>
            <person name="LaButti K.M."/>
            <person name="Sandor L."/>
            <person name="Grigoriev I.V."/>
            <person name="Henry S.A."/>
            <person name="Pawlowska T.E."/>
        </authorList>
    </citation>
    <scope>NUCLEOTIDE SEQUENCE [LARGE SCALE GENOMIC DNA]</scope>
    <source>
        <strain evidence="12 13">ATCC 11559</strain>
    </source>
</reference>
<proteinExistence type="inferred from homology"/>
<keyword evidence="6 9" id="KW-0067">ATP-binding</keyword>
<accession>A0A0A1NZ34</accession>
<evidence type="ECO:0000256" key="3">
    <source>
        <dbReference type="ARBA" id="ARBA00022679"/>
    </source>
</evidence>
<feature type="binding site" evidence="9">
    <location>
        <position position="104"/>
    </location>
    <ligand>
        <name>ATP</name>
        <dbReference type="ChEBI" id="CHEBI:30616"/>
    </ligand>
</feature>
<evidence type="ECO:0000256" key="7">
    <source>
        <dbReference type="ARBA" id="ARBA00047899"/>
    </source>
</evidence>
<dbReference type="GO" id="GO:0050793">
    <property type="term" value="P:regulation of developmental process"/>
    <property type="evidence" value="ECO:0007669"/>
    <property type="project" value="UniProtKB-ARBA"/>
</dbReference>
<dbReference type="GO" id="GO:0005524">
    <property type="term" value="F:ATP binding"/>
    <property type="evidence" value="ECO:0007669"/>
    <property type="project" value="UniProtKB-UniRule"/>
</dbReference>
<dbReference type="PROSITE" id="PS00108">
    <property type="entry name" value="PROTEIN_KINASE_ST"/>
    <property type="match status" value="1"/>
</dbReference>
<sequence length="382" mass="44096">MHNNSNSTFALIKNLVPRQHLQQWKPAEPTTSNKKPLIKWFYFFRSTPEHLPVRVSNIAYKDYDPGTGNKILNNYMILREIGRGMHGKVKLAQDLDTGELVAIKVVDKQSRKRQLGYGPLRKSRDTDGEQRIRREIAILQKCAHPHVVRLQEVIDDYSSKKIYMVLEYMEGGEIVWRTPDDEPVLSVSQARQIFRDLVSGLDYIHYQGIIHRDIKPSNLLYTKDNKNVKISDFGVSYFNERLAGPNAHYDDNIEKDLEETAGTPAFFAPELCSPQHLWKITKAIDVWAAGVTLYCLLYGQCPFTAASEYELFEVILNTPLVFPDATQVGFETSDDLKDLLSKLLEKDPEKRITLDQVKRHPWVIEDLRHPSAWRKEADPKKY</sequence>
<comment type="catalytic activity">
    <reaction evidence="7">
        <text>L-threonyl-[protein] + ATP = O-phospho-L-threonyl-[protein] + ADP + H(+)</text>
        <dbReference type="Rhea" id="RHEA:46608"/>
        <dbReference type="Rhea" id="RHEA-COMP:11060"/>
        <dbReference type="Rhea" id="RHEA-COMP:11605"/>
        <dbReference type="ChEBI" id="CHEBI:15378"/>
        <dbReference type="ChEBI" id="CHEBI:30013"/>
        <dbReference type="ChEBI" id="CHEBI:30616"/>
        <dbReference type="ChEBI" id="CHEBI:61977"/>
        <dbReference type="ChEBI" id="CHEBI:456216"/>
        <dbReference type="EC" id="2.7.11.1"/>
    </reaction>
</comment>
<comment type="catalytic activity">
    <reaction evidence="8">
        <text>L-seryl-[protein] + ATP = O-phospho-L-seryl-[protein] + ADP + H(+)</text>
        <dbReference type="Rhea" id="RHEA:17989"/>
        <dbReference type="Rhea" id="RHEA-COMP:9863"/>
        <dbReference type="Rhea" id="RHEA-COMP:11604"/>
        <dbReference type="ChEBI" id="CHEBI:15378"/>
        <dbReference type="ChEBI" id="CHEBI:29999"/>
        <dbReference type="ChEBI" id="CHEBI:30616"/>
        <dbReference type="ChEBI" id="CHEBI:83421"/>
        <dbReference type="ChEBI" id="CHEBI:456216"/>
        <dbReference type="EC" id="2.7.11.1"/>
    </reaction>
</comment>
<dbReference type="OMA" id="AENGMVC"/>
<gene>
    <name evidence="12" type="ORF">BCV71DRAFT_225491</name>
</gene>